<reference evidence="1" key="2">
    <citation type="submission" date="2018-03" db="EMBL/GenBank/DDBJ databases">
        <title>The Triticum urartu genome reveals the dynamic nature of wheat genome evolution.</title>
        <authorList>
            <person name="Ling H."/>
            <person name="Ma B."/>
            <person name="Shi X."/>
            <person name="Liu H."/>
            <person name="Dong L."/>
            <person name="Sun H."/>
            <person name="Cao Y."/>
            <person name="Gao Q."/>
            <person name="Zheng S."/>
            <person name="Li Y."/>
            <person name="Yu Y."/>
            <person name="Du H."/>
            <person name="Qi M."/>
            <person name="Li Y."/>
            <person name="Yu H."/>
            <person name="Cui Y."/>
            <person name="Wang N."/>
            <person name="Chen C."/>
            <person name="Wu H."/>
            <person name="Zhao Y."/>
            <person name="Zhang J."/>
            <person name="Li Y."/>
            <person name="Zhou W."/>
            <person name="Zhang B."/>
            <person name="Hu W."/>
            <person name="Eijk M."/>
            <person name="Tang J."/>
            <person name="Witsenboer H."/>
            <person name="Zhao S."/>
            <person name="Li Z."/>
            <person name="Zhang A."/>
            <person name="Wang D."/>
            <person name="Liang C."/>
        </authorList>
    </citation>
    <scope>NUCLEOTIDE SEQUENCE [LARGE SCALE GENOMIC DNA]</scope>
    <source>
        <strain evidence="1">cv. G1812</strain>
    </source>
</reference>
<protein>
    <recommendedName>
        <fullName evidence="3">Chromo domain-containing protein</fullName>
    </recommendedName>
</protein>
<evidence type="ECO:0000313" key="1">
    <source>
        <dbReference type="EnsemblPlants" id="TuG1812G0500001623.01.T01.cds383683"/>
    </source>
</evidence>
<evidence type="ECO:0000313" key="2">
    <source>
        <dbReference type="Proteomes" id="UP000015106"/>
    </source>
</evidence>
<evidence type="ECO:0008006" key="3">
    <source>
        <dbReference type="Google" id="ProtNLM"/>
    </source>
</evidence>
<organism evidence="1 2">
    <name type="scientific">Triticum urartu</name>
    <name type="common">Red wild einkorn</name>
    <name type="synonym">Crithodium urartu</name>
    <dbReference type="NCBI Taxonomy" id="4572"/>
    <lineage>
        <taxon>Eukaryota</taxon>
        <taxon>Viridiplantae</taxon>
        <taxon>Streptophyta</taxon>
        <taxon>Embryophyta</taxon>
        <taxon>Tracheophyta</taxon>
        <taxon>Spermatophyta</taxon>
        <taxon>Magnoliopsida</taxon>
        <taxon>Liliopsida</taxon>
        <taxon>Poales</taxon>
        <taxon>Poaceae</taxon>
        <taxon>BOP clade</taxon>
        <taxon>Pooideae</taxon>
        <taxon>Triticodae</taxon>
        <taxon>Triticeae</taxon>
        <taxon>Triticinae</taxon>
        <taxon>Triticum</taxon>
    </lineage>
</organism>
<accession>A0A8R7UFV3</accession>
<name>A0A8R7UFV3_TRIUA</name>
<dbReference type="SUPFAM" id="SSF54160">
    <property type="entry name" value="Chromo domain-like"/>
    <property type="match status" value="1"/>
</dbReference>
<reference evidence="1" key="3">
    <citation type="submission" date="2022-06" db="UniProtKB">
        <authorList>
            <consortium name="EnsemblPlants"/>
        </authorList>
    </citation>
    <scope>IDENTIFICATION</scope>
</reference>
<dbReference type="Gramene" id="TuG1812G0500001623.01.T01">
    <property type="protein sequence ID" value="TuG1812G0500001623.01.T01.cds383683"/>
    <property type="gene ID" value="TuG1812G0500001623.01"/>
</dbReference>
<sequence>LPSIDTRLQFPVKVLQERLRRSDNRYVAQVLVQWSGGDASSATWEDKDSLRQLFPRAPAWGQSGSQEGGNVS</sequence>
<reference evidence="2" key="1">
    <citation type="journal article" date="2013" name="Nature">
        <title>Draft genome of the wheat A-genome progenitor Triticum urartu.</title>
        <authorList>
            <person name="Ling H.Q."/>
            <person name="Zhao S."/>
            <person name="Liu D."/>
            <person name="Wang J."/>
            <person name="Sun H."/>
            <person name="Zhang C."/>
            <person name="Fan H."/>
            <person name="Li D."/>
            <person name="Dong L."/>
            <person name="Tao Y."/>
            <person name="Gao C."/>
            <person name="Wu H."/>
            <person name="Li Y."/>
            <person name="Cui Y."/>
            <person name="Guo X."/>
            <person name="Zheng S."/>
            <person name="Wang B."/>
            <person name="Yu K."/>
            <person name="Liang Q."/>
            <person name="Yang W."/>
            <person name="Lou X."/>
            <person name="Chen J."/>
            <person name="Feng M."/>
            <person name="Jian J."/>
            <person name="Zhang X."/>
            <person name="Luo G."/>
            <person name="Jiang Y."/>
            <person name="Liu J."/>
            <person name="Wang Z."/>
            <person name="Sha Y."/>
            <person name="Zhang B."/>
            <person name="Wu H."/>
            <person name="Tang D."/>
            <person name="Shen Q."/>
            <person name="Xue P."/>
            <person name="Zou S."/>
            <person name="Wang X."/>
            <person name="Liu X."/>
            <person name="Wang F."/>
            <person name="Yang Y."/>
            <person name="An X."/>
            <person name="Dong Z."/>
            <person name="Zhang K."/>
            <person name="Zhang X."/>
            <person name="Luo M.C."/>
            <person name="Dvorak J."/>
            <person name="Tong Y."/>
            <person name="Wang J."/>
            <person name="Yang H."/>
            <person name="Li Z."/>
            <person name="Wang D."/>
            <person name="Zhang A."/>
            <person name="Wang J."/>
        </authorList>
    </citation>
    <scope>NUCLEOTIDE SEQUENCE</scope>
    <source>
        <strain evidence="2">cv. G1812</strain>
    </source>
</reference>
<dbReference type="Proteomes" id="UP000015106">
    <property type="component" value="Chromosome 5"/>
</dbReference>
<dbReference type="EnsemblPlants" id="TuG1812G0500001623.01.T01">
    <property type="protein sequence ID" value="TuG1812G0500001623.01.T01.cds383683"/>
    <property type="gene ID" value="TuG1812G0500001623.01"/>
</dbReference>
<proteinExistence type="predicted"/>
<dbReference type="Gene3D" id="2.40.50.40">
    <property type="match status" value="1"/>
</dbReference>
<dbReference type="AlphaFoldDB" id="A0A8R7UFV3"/>
<dbReference type="InterPro" id="IPR016197">
    <property type="entry name" value="Chromo-like_dom_sf"/>
</dbReference>
<keyword evidence="2" id="KW-1185">Reference proteome</keyword>